<gene>
    <name evidence="7" type="ORF">DFP80_12030</name>
</gene>
<dbReference type="PROSITE" id="PS50113">
    <property type="entry name" value="PAC"/>
    <property type="match status" value="1"/>
</dbReference>
<dbReference type="SUPFAM" id="SSF58104">
    <property type="entry name" value="Methyl-accepting chemotaxis protein (MCP) signaling domain"/>
    <property type="match status" value="1"/>
</dbReference>
<accession>A0A366IWA8</accession>
<dbReference type="Gene3D" id="3.30.450.20">
    <property type="entry name" value="PAS domain"/>
    <property type="match status" value="1"/>
</dbReference>
<comment type="caution">
    <text evidence="7">The sequence shown here is derived from an EMBL/GenBank/DDBJ whole genome shotgun (WGS) entry which is preliminary data.</text>
</comment>
<proteinExistence type="inferred from homology"/>
<dbReference type="EMBL" id="QNSE01000020">
    <property type="protein sequence ID" value="RBP78294.1"/>
    <property type="molecule type" value="Genomic_DNA"/>
</dbReference>
<evidence type="ECO:0000256" key="3">
    <source>
        <dbReference type="ARBA" id="ARBA00029447"/>
    </source>
</evidence>
<name>A0A366IWA8_9GAMM</name>
<protein>
    <submittedName>
        <fullName evidence="7">PAS domain-containing protein</fullName>
    </submittedName>
</protein>
<dbReference type="InterPro" id="IPR000014">
    <property type="entry name" value="PAS"/>
</dbReference>
<keyword evidence="2 4" id="KW-0807">Transducer</keyword>
<dbReference type="InterPro" id="IPR004089">
    <property type="entry name" value="MCPsignal_dom"/>
</dbReference>
<dbReference type="Pfam" id="PF00015">
    <property type="entry name" value="MCPsignal"/>
    <property type="match status" value="1"/>
</dbReference>
<dbReference type="AlphaFoldDB" id="A0A366IWA8"/>
<dbReference type="InterPro" id="IPR004090">
    <property type="entry name" value="Chemotax_Me-accpt_rcpt"/>
</dbReference>
<sequence>MKWLKFVAKILQGHETNPATVDNMRRHIAKKEPFYDEILNYAKSGDPYWVSLSINPVFDDEGNAKNFIFVQANITQVKQMALDFTRKLDAISEALVMIELDTKFSLIKANTLIESKLQGLMKAADFGFYIMNRLTDNQKSELNKKGSLSLQTDIKSHGEVLSIDAKLYVLRNFKGEVTQYVYFGIDITGRKLTFIKTQEAMSELVAASNKISEMVSTINGISEQTNLLALNAAIEAARAGEMGRGFIVVADEVRSLAANSKKSSNQIDGLVSDTLSKVDELAELLKKIDN</sequence>
<dbReference type="PANTHER" id="PTHR32089:SF112">
    <property type="entry name" value="LYSOZYME-LIKE PROTEIN-RELATED"/>
    <property type="match status" value="1"/>
</dbReference>
<evidence type="ECO:0000259" key="6">
    <source>
        <dbReference type="PROSITE" id="PS50113"/>
    </source>
</evidence>
<evidence type="ECO:0000256" key="2">
    <source>
        <dbReference type="ARBA" id="ARBA00023224"/>
    </source>
</evidence>
<dbReference type="SUPFAM" id="SSF55785">
    <property type="entry name" value="PYP-like sensor domain (PAS domain)"/>
    <property type="match status" value="1"/>
</dbReference>
<evidence type="ECO:0000313" key="8">
    <source>
        <dbReference type="Proteomes" id="UP000252792"/>
    </source>
</evidence>
<reference evidence="7 8" key="1">
    <citation type="submission" date="2018-06" db="EMBL/GenBank/DDBJ databases">
        <title>Genomic Encyclopedia of Type Strains, Phase III (KMG-III): the genomes of soil and plant-associated and newly described type strains.</title>
        <authorList>
            <person name="Whitman W."/>
        </authorList>
    </citation>
    <scope>NUCLEOTIDE SEQUENCE [LARGE SCALE GENOMIC DNA]</scope>
    <source>
        <strain evidence="7 8">CECT 7377</strain>
    </source>
</reference>
<dbReference type="Gene3D" id="1.10.287.950">
    <property type="entry name" value="Methyl-accepting chemotaxis protein"/>
    <property type="match status" value="1"/>
</dbReference>
<dbReference type="GO" id="GO:0006935">
    <property type="term" value="P:chemotaxis"/>
    <property type="evidence" value="ECO:0007669"/>
    <property type="project" value="InterPro"/>
</dbReference>
<evidence type="ECO:0000313" key="7">
    <source>
        <dbReference type="EMBL" id="RBP78294.1"/>
    </source>
</evidence>
<dbReference type="InterPro" id="IPR000700">
    <property type="entry name" value="PAS-assoc_C"/>
</dbReference>
<dbReference type="PRINTS" id="PR00260">
    <property type="entry name" value="CHEMTRNSDUCR"/>
</dbReference>
<comment type="similarity">
    <text evidence="3">Belongs to the methyl-accepting chemotaxis (MCP) protein family.</text>
</comment>
<keyword evidence="8" id="KW-1185">Reference proteome</keyword>
<comment type="subcellular location">
    <subcellularLocation>
        <location evidence="1">Membrane</location>
    </subcellularLocation>
</comment>
<dbReference type="PANTHER" id="PTHR32089">
    <property type="entry name" value="METHYL-ACCEPTING CHEMOTAXIS PROTEIN MCPB"/>
    <property type="match status" value="1"/>
</dbReference>
<dbReference type="InterPro" id="IPR035965">
    <property type="entry name" value="PAS-like_dom_sf"/>
</dbReference>
<dbReference type="SMART" id="SM00283">
    <property type="entry name" value="MA"/>
    <property type="match status" value="1"/>
</dbReference>
<dbReference type="GO" id="GO:0016020">
    <property type="term" value="C:membrane"/>
    <property type="evidence" value="ECO:0007669"/>
    <property type="project" value="UniProtKB-SubCell"/>
</dbReference>
<feature type="domain" description="PAC" evidence="6">
    <location>
        <begin position="32"/>
        <end position="86"/>
    </location>
</feature>
<evidence type="ECO:0000256" key="1">
    <source>
        <dbReference type="ARBA" id="ARBA00004370"/>
    </source>
</evidence>
<dbReference type="InterPro" id="IPR001610">
    <property type="entry name" value="PAC"/>
</dbReference>
<dbReference type="SMART" id="SM00086">
    <property type="entry name" value="PAC"/>
    <property type="match status" value="2"/>
</dbReference>
<evidence type="ECO:0000256" key="4">
    <source>
        <dbReference type="PROSITE-ProRule" id="PRU00284"/>
    </source>
</evidence>
<feature type="domain" description="Methyl-accepting transducer" evidence="5">
    <location>
        <begin position="196"/>
        <end position="290"/>
    </location>
</feature>
<dbReference type="Pfam" id="PF13426">
    <property type="entry name" value="PAS_9"/>
    <property type="match status" value="1"/>
</dbReference>
<dbReference type="OrthoDB" id="7991996at2"/>
<organism evidence="7 8">
    <name type="scientific">Marinomonas rhizomae</name>
    <dbReference type="NCBI Taxonomy" id="491948"/>
    <lineage>
        <taxon>Bacteria</taxon>
        <taxon>Pseudomonadati</taxon>
        <taxon>Pseudomonadota</taxon>
        <taxon>Gammaproteobacteria</taxon>
        <taxon>Oceanospirillales</taxon>
        <taxon>Oceanospirillaceae</taxon>
        <taxon>Marinomonas</taxon>
    </lineage>
</organism>
<dbReference type="GO" id="GO:0004888">
    <property type="term" value="F:transmembrane signaling receptor activity"/>
    <property type="evidence" value="ECO:0007669"/>
    <property type="project" value="InterPro"/>
</dbReference>
<dbReference type="Proteomes" id="UP000252792">
    <property type="component" value="Unassembled WGS sequence"/>
</dbReference>
<evidence type="ECO:0000259" key="5">
    <source>
        <dbReference type="PROSITE" id="PS50111"/>
    </source>
</evidence>
<dbReference type="PROSITE" id="PS50111">
    <property type="entry name" value="CHEMOTAXIS_TRANSDUC_2"/>
    <property type="match status" value="1"/>
</dbReference>
<dbReference type="GO" id="GO:0007165">
    <property type="term" value="P:signal transduction"/>
    <property type="evidence" value="ECO:0007669"/>
    <property type="project" value="UniProtKB-KW"/>
</dbReference>